<dbReference type="EMBL" id="JABUFE010000023">
    <property type="protein sequence ID" value="NSX56894.1"/>
    <property type="molecule type" value="Genomic_DNA"/>
</dbReference>
<evidence type="ECO:0000313" key="4">
    <source>
        <dbReference type="Proteomes" id="UP000777935"/>
    </source>
</evidence>
<feature type="domain" description="Transposase InsH N-terminal" evidence="2">
    <location>
        <begin position="17"/>
        <end position="89"/>
    </location>
</feature>
<evidence type="ECO:0000259" key="2">
    <source>
        <dbReference type="Pfam" id="PF05598"/>
    </source>
</evidence>
<comment type="caution">
    <text evidence="3">The sequence shown here is derived from an EMBL/GenBank/DDBJ whole genome shotgun (WGS) entry which is preliminary data.</text>
</comment>
<dbReference type="RefSeq" id="WP_174140046.1">
    <property type="nucleotide sequence ID" value="NZ_JABUFE010000023.1"/>
</dbReference>
<dbReference type="Pfam" id="PF02371">
    <property type="entry name" value="Transposase_20"/>
    <property type="match status" value="1"/>
</dbReference>
<organism evidence="3 4">
    <name type="scientific">Parasulfitobacter algicola</name>
    <dbReference type="NCBI Taxonomy" id="2614809"/>
    <lineage>
        <taxon>Bacteria</taxon>
        <taxon>Pseudomonadati</taxon>
        <taxon>Pseudomonadota</taxon>
        <taxon>Alphaproteobacteria</taxon>
        <taxon>Rhodobacterales</taxon>
        <taxon>Roseobacteraceae</taxon>
        <taxon>Parasulfitobacter</taxon>
    </lineage>
</organism>
<feature type="domain" description="Transposase IS116/IS110/IS902 C-terminal" evidence="1">
    <location>
        <begin position="218"/>
        <end position="296"/>
    </location>
</feature>
<sequence length="346" mass="38929">MMGPKQEAQAALFYEFSLEDHVPQDHLLRSIDRFVDLSSIRGHLSDFYSHTGRPSVDPELLIRMLLVGYCFGIRSERRLCEEVHLNLAYVKRGKTDAADAEAICEAVRRPTMRFVETKSEDQQAVLSIHRARDLVVRQRTQVVNMIRSILREFGHILPTGIEAVSKFAREHSTEEQMEMPEIADGILGVMCNQLNGLNARIDGLTKLIEQHAWLDADARRLMRMPGVGPITASAIVATIGDAKQFETGRDLAAWLGLTPLNKSSGGKERLGRITKKGDRYVRKLLIVGMTSRAIMARNKPEKADTWTAKLLDQKPFRLATVAMANKSARIIWAILTKGEEYRQPIA</sequence>
<name>A0ABX2IVE8_9RHOB</name>
<keyword evidence="4" id="KW-1185">Reference proteome</keyword>
<evidence type="ECO:0000313" key="3">
    <source>
        <dbReference type="EMBL" id="NSX56894.1"/>
    </source>
</evidence>
<accession>A0ABX2IVE8</accession>
<dbReference type="NCBIfam" id="NF033542">
    <property type="entry name" value="transpos_IS110"/>
    <property type="match status" value="1"/>
</dbReference>
<reference evidence="3 4" key="1">
    <citation type="submission" date="2020-06" db="EMBL/GenBank/DDBJ databases">
        <title>Sulfitobacter algicola sp. nov., isolated from green algae.</title>
        <authorList>
            <person name="Wang C."/>
        </authorList>
    </citation>
    <scope>NUCLEOTIDE SEQUENCE [LARGE SCALE GENOMIC DNA]</scope>
    <source>
        <strain evidence="3 4">1151</strain>
    </source>
</reference>
<dbReference type="PANTHER" id="PTHR33055:SF3">
    <property type="entry name" value="PUTATIVE TRANSPOSASE FOR IS117-RELATED"/>
    <property type="match status" value="1"/>
</dbReference>
<evidence type="ECO:0000259" key="1">
    <source>
        <dbReference type="Pfam" id="PF02371"/>
    </source>
</evidence>
<gene>
    <name evidence="3" type="ORF">HRQ87_19115</name>
</gene>
<dbReference type="InterPro" id="IPR003346">
    <property type="entry name" value="Transposase_20"/>
</dbReference>
<protein>
    <submittedName>
        <fullName evidence="3">IS110 family transposase</fullName>
    </submittedName>
</protein>
<dbReference type="InterPro" id="IPR008490">
    <property type="entry name" value="Transposase_InsH_N"/>
</dbReference>
<dbReference type="Pfam" id="PF05598">
    <property type="entry name" value="DUF772"/>
    <property type="match status" value="1"/>
</dbReference>
<dbReference type="InterPro" id="IPR047650">
    <property type="entry name" value="Transpos_IS110"/>
</dbReference>
<dbReference type="PANTHER" id="PTHR33055">
    <property type="entry name" value="TRANSPOSASE FOR INSERTION SEQUENCE ELEMENT IS1111A"/>
    <property type="match status" value="1"/>
</dbReference>
<dbReference type="Proteomes" id="UP000777935">
    <property type="component" value="Unassembled WGS sequence"/>
</dbReference>
<proteinExistence type="predicted"/>